<feature type="compositionally biased region" description="Polar residues" evidence="1">
    <location>
        <begin position="190"/>
        <end position="205"/>
    </location>
</feature>
<evidence type="ECO:0000313" key="3">
    <source>
        <dbReference type="Proteomes" id="UP000799750"/>
    </source>
</evidence>
<accession>A0A6A6R829</accession>
<dbReference type="AlphaFoldDB" id="A0A6A6R829"/>
<feature type="region of interest" description="Disordered" evidence="1">
    <location>
        <begin position="138"/>
        <end position="159"/>
    </location>
</feature>
<gene>
    <name evidence="2" type="ORF">BU16DRAFT_556500</name>
</gene>
<feature type="region of interest" description="Disordered" evidence="1">
    <location>
        <begin position="173"/>
        <end position="218"/>
    </location>
</feature>
<evidence type="ECO:0000313" key="2">
    <source>
        <dbReference type="EMBL" id="KAF2500010.1"/>
    </source>
</evidence>
<name>A0A6A6R829_9PEZI</name>
<protein>
    <submittedName>
        <fullName evidence="2">Uncharacterized protein</fullName>
    </submittedName>
</protein>
<dbReference type="EMBL" id="MU004183">
    <property type="protein sequence ID" value="KAF2500010.1"/>
    <property type="molecule type" value="Genomic_DNA"/>
</dbReference>
<dbReference type="OrthoDB" id="10397921at2759"/>
<sequence length="218" mass="25358">MPSNISQPFRTLRKLPEVWAIYLPEERRLAKLDALREICNELRRDASVQNWLDLELDWPNTNLAPDYYRWRVITNKTQFMAADMVQNVDDNGDTMDEITISILLRRIDRWTSQNESDREFQLEPCDIRVNFREVEWDQPATRIESPPVSPKSQRQPEELPRIECLHISGIETKDAGDVFSEDIEGHGKNETPSNSTNGRSRQNAVGSLDMFEAPKPQF</sequence>
<dbReference type="Proteomes" id="UP000799750">
    <property type="component" value="Unassembled WGS sequence"/>
</dbReference>
<evidence type="ECO:0000256" key="1">
    <source>
        <dbReference type="SAM" id="MobiDB-lite"/>
    </source>
</evidence>
<reference evidence="2" key="1">
    <citation type="journal article" date="2020" name="Stud. Mycol.">
        <title>101 Dothideomycetes genomes: a test case for predicting lifestyles and emergence of pathogens.</title>
        <authorList>
            <person name="Haridas S."/>
            <person name="Albert R."/>
            <person name="Binder M."/>
            <person name="Bloem J."/>
            <person name="Labutti K."/>
            <person name="Salamov A."/>
            <person name="Andreopoulos B."/>
            <person name="Baker S."/>
            <person name="Barry K."/>
            <person name="Bills G."/>
            <person name="Bluhm B."/>
            <person name="Cannon C."/>
            <person name="Castanera R."/>
            <person name="Culley D."/>
            <person name="Daum C."/>
            <person name="Ezra D."/>
            <person name="Gonzalez J."/>
            <person name="Henrissat B."/>
            <person name="Kuo A."/>
            <person name="Liang C."/>
            <person name="Lipzen A."/>
            <person name="Lutzoni F."/>
            <person name="Magnuson J."/>
            <person name="Mondo S."/>
            <person name="Nolan M."/>
            <person name="Ohm R."/>
            <person name="Pangilinan J."/>
            <person name="Park H.-J."/>
            <person name="Ramirez L."/>
            <person name="Alfaro M."/>
            <person name="Sun H."/>
            <person name="Tritt A."/>
            <person name="Yoshinaga Y."/>
            <person name="Zwiers L.-H."/>
            <person name="Turgeon B."/>
            <person name="Goodwin S."/>
            <person name="Spatafora J."/>
            <person name="Crous P."/>
            <person name="Grigoriev I."/>
        </authorList>
    </citation>
    <scope>NUCLEOTIDE SEQUENCE</scope>
    <source>
        <strain evidence="2">CBS 269.34</strain>
    </source>
</reference>
<proteinExistence type="predicted"/>
<keyword evidence="3" id="KW-1185">Reference proteome</keyword>
<organism evidence="2 3">
    <name type="scientific">Lophium mytilinum</name>
    <dbReference type="NCBI Taxonomy" id="390894"/>
    <lineage>
        <taxon>Eukaryota</taxon>
        <taxon>Fungi</taxon>
        <taxon>Dikarya</taxon>
        <taxon>Ascomycota</taxon>
        <taxon>Pezizomycotina</taxon>
        <taxon>Dothideomycetes</taxon>
        <taxon>Pleosporomycetidae</taxon>
        <taxon>Mytilinidiales</taxon>
        <taxon>Mytilinidiaceae</taxon>
        <taxon>Lophium</taxon>
    </lineage>
</organism>